<dbReference type="PATRIC" id="fig|1235802.3.peg.761"/>
<sequence length="302" mass="34579">MDLRQITYIVKIAEEGSITKAAAQLYISQSGLNQQLLKLEKELGVPLFHRSKYELRPTQAGQIYLTYGRRMLEEKREAYARIHDIANNNTGSLRIGLTPERGTTMLLHIYDKFHAQFPHIIIEPEEIHVKKQLSMLMQDYLDIGFVTLTEQDKLPGMQFVHIKKEPILLGIPRSHPLAVHANAPYKPYACIDLSLFAKDRFILMFKGSTLRGVIDPLFEEAGFAPDILFETASNRTLYTMVKQSMGCTLIPETYALEQDSIAYFLLPQNPIWELAIAYRSGHYLSEPAKAFIRLAKDYWTSI</sequence>
<dbReference type="OrthoDB" id="119203at2"/>
<dbReference type="Gene3D" id="1.10.10.10">
    <property type="entry name" value="Winged helix-like DNA-binding domain superfamily/Winged helix DNA-binding domain"/>
    <property type="match status" value="1"/>
</dbReference>
<dbReference type="Proteomes" id="UP000012589">
    <property type="component" value="Unassembled WGS sequence"/>
</dbReference>
<dbReference type="PANTHER" id="PTHR30419">
    <property type="entry name" value="HTH-TYPE TRANSCRIPTIONAL REGULATOR YBHD"/>
    <property type="match status" value="1"/>
</dbReference>
<dbReference type="InterPro" id="IPR036388">
    <property type="entry name" value="WH-like_DNA-bd_sf"/>
</dbReference>
<dbReference type="SUPFAM" id="SSF46785">
    <property type="entry name" value="Winged helix' DNA-binding domain"/>
    <property type="match status" value="1"/>
</dbReference>
<dbReference type="PROSITE" id="PS50931">
    <property type="entry name" value="HTH_LYSR"/>
    <property type="match status" value="1"/>
</dbReference>
<evidence type="ECO:0000256" key="4">
    <source>
        <dbReference type="ARBA" id="ARBA00023163"/>
    </source>
</evidence>
<evidence type="ECO:0000256" key="2">
    <source>
        <dbReference type="ARBA" id="ARBA00023015"/>
    </source>
</evidence>
<dbReference type="InterPro" id="IPR005119">
    <property type="entry name" value="LysR_subst-bd"/>
</dbReference>
<dbReference type="EMBL" id="AQFT01000023">
    <property type="protein sequence ID" value="EMZ36345.1"/>
    <property type="molecule type" value="Genomic_DNA"/>
</dbReference>
<evidence type="ECO:0000313" key="6">
    <source>
        <dbReference type="EMBL" id="EMZ36345.1"/>
    </source>
</evidence>
<evidence type="ECO:0000256" key="3">
    <source>
        <dbReference type="ARBA" id="ARBA00023125"/>
    </source>
</evidence>
<organism evidence="6 7">
    <name type="scientific">Eubacterium plexicaudatum ASF492</name>
    <dbReference type="NCBI Taxonomy" id="1235802"/>
    <lineage>
        <taxon>Bacteria</taxon>
        <taxon>Bacillati</taxon>
        <taxon>Bacillota</taxon>
        <taxon>Clostridia</taxon>
        <taxon>Eubacteriales</taxon>
        <taxon>Eubacteriaceae</taxon>
        <taxon>Eubacterium</taxon>
    </lineage>
</organism>
<dbReference type="GO" id="GO:0003700">
    <property type="term" value="F:DNA-binding transcription factor activity"/>
    <property type="evidence" value="ECO:0007669"/>
    <property type="project" value="InterPro"/>
</dbReference>
<dbReference type="STRING" id="1235802.C823_00712"/>
<dbReference type="Pfam" id="PF00126">
    <property type="entry name" value="HTH_1"/>
    <property type="match status" value="1"/>
</dbReference>
<comment type="caution">
    <text evidence="6">The sequence shown here is derived from an EMBL/GenBank/DDBJ whole genome shotgun (WGS) entry which is preliminary data.</text>
</comment>
<keyword evidence="7" id="KW-1185">Reference proteome</keyword>
<dbReference type="Pfam" id="PF03466">
    <property type="entry name" value="LysR_substrate"/>
    <property type="match status" value="1"/>
</dbReference>
<dbReference type="PRINTS" id="PR00039">
    <property type="entry name" value="HTHLYSR"/>
</dbReference>
<reference evidence="6 7" key="1">
    <citation type="journal article" date="2014" name="Genome Announc.">
        <title>Draft genome sequences of the altered schaedler flora, a defined bacterial community from gnotobiotic mice.</title>
        <authorList>
            <person name="Wannemuehler M.J."/>
            <person name="Overstreet A.M."/>
            <person name="Ward D.V."/>
            <person name="Phillips G.J."/>
        </authorList>
    </citation>
    <scope>NUCLEOTIDE SEQUENCE [LARGE SCALE GENOMIC DNA]</scope>
    <source>
        <strain evidence="6 7">ASF492</strain>
    </source>
</reference>
<keyword evidence="3" id="KW-0238">DNA-binding</keyword>
<evidence type="ECO:0000256" key="1">
    <source>
        <dbReference type="ARBA" id="ARBA00009437"/>
    </source>
</evidence>
<dbReference type="GO" id="GO:0005829">
    <property type="term" value="C:cytosol"/>
    <property type="evidence" value="ECO:0007669"/>
    <property type="project" value="TreeGrafter"/>
</dbReference>
<dbReference type="InterPro" id="IPR036390">
    <property type="entry name" value="WH_DNA-bd_sf"/>
</dbReference>
<feature type="domain" description="HTH lysR-type" evidence="5">
    <location>
        <begin position="1"/>
        <end position="58"/>
    </location>
</feature>
<accession>N2BDD1</accession>
<dbReference type="Gene3D" id="3.40.190.290">
    <property type="match status" value="1"/>
</dbReference>
<dbReference type="InterPro" id="IPR050950">
    <property type="entry name" value="HTH-type_LysR_regulators"/>
</dbReference>
<evidence type="ECO:0000313" key="7">
    <source>
        <dbReference type="Proteomes" id="UP000012589"/>
    </source>
</evidence>
<dbReference type="InterPro" id="IPR000847">
    <property type="entry name" value="LysR_HTH_N"/>
</dbReference>
<dbReference type="FunFam" id="1.10.10.10:FF:000001">
    <property type="entry name" value="LysR family transcriptional regulator"/>
    <property type="match status" value="1"/>
</dbReference>
<comment type="similarity">
    <text evidence="1">Belongs to the LysR transcriptional regulatory family.</text>
</comment>
<dbReference type="CDD" id="cd05466">
    <property type="entry name" value="PBP2_LTTR_substrate"/>
    <property type="match status" value="1"/>
</dbReference>
<name>N2BDD1_9FIRM</name>
<dbReference type="PANTHER" id="PTHR30419:SF8">
    <property type="entry name" value="NITROGEN ASSIMILATION TRANSCRIPTIONAL ACTIVATOR-RELATED"/>
    <property type="match status" value="1"/>
</dbReference>
<dbReference type="HOGENOM" id="CLU_039613_6_2_9"/>
<dbReference type="eggNOG" id="COG0583">
    <property type="taxonomic scope" value="Bacteria"/>
</dbReference>
<keyword evidence="2" id="KW-0805">Transcription regulation</keyword>
<dbReference type="AlphaFoldDB" id="N2BDD1"/>
<evidence type="ECO:0000259" key="5">
    <source>
        <dbReference type="PROSITE" id="PS50931"/>
    </source>
</evidence>
<dbReference type="GO" id="GO:0003677">
    <property type="term" value="F:DNA binding"/>
    <property type="evidence" value="ECO:0007669"/>
    <property type="project" value="UniProtKB-KW"/>
</dbReference>
<dbReference type="SUPFAM" id="SSF53850">
    <property type="entry name" value="Periplasmic binding protein-like II"/>
    <property type="match status" value="1"/>
</dbReference>
<proteinExistence type="inferred from homology"/>
<protein>
    <recommendedName>
        <fullName evidence="5">HTH lysR-type domain-containing protein</fullName>
    </recommendedName>
</protein>
<gene>
    <name evidence="6" type="ORF">C823_00712</name>
</gene>
<keyword evidence="4" id="KW-0804">Transcription</keyword>